<dbReference type="PANTHER" id="PTHR33525">
    <property type="match status" value="1"/>
</dbReference>
<dbReference type="CDD" id="cd00077">
    <property type="entry name" value="HDc"/>
    <property type="match status" value="1"/>
</dbReference>
<sequence>MTHSKIGKTRIIFVDDEPDILSGLRRMLRGQRNKWEMKFAESGEEALGLLSKERFDVIISDMRMPGMDGAQLLAEVMNTYPNIVRIVLSGHSDREMIYKSVGAAHQYLAKPCGPELLIRTVERACALRSLLVSKSLQELVSRLHTLPSLPSLFMEINDVLQSKNGSLSMVGEIISKDAGMTAKILQLVNSAFFGFYSEVTSPSQAVTLLGLDTVRALITSVHVFSELKEKKIGDIAVEDFWNHFFIVGSFSREIMKLESADAKLIDMASMAGMLHDIGKIILFTNLKEKYEEAMAIAKKQGVCLNDVERRIFHSSHSQVGAYLLGLWGIPDDIIEAVFFHHDPGNSPEREFGLVTTLHVANALVAEQAPSYTMGKLSQIDYRHIETIGKLDRINVWKEKLLELLEKNRK</sequence>
<name>A0A3B1CCF5_9ZZZZ</name>
<dbReference type="SUPFAM" id="SSF109604">
    <property type="entry name" value="HD-domain/PDEase-like"/>
    <property type="match status" value="1"/>
</dbReference>
<dbReference type="Pfam" id="PF08668">
    <property type="entry name" value="HDOD"/>
    <property type="match status" value="1"/>
</dbReference>
<dbReference type="CDD" id="cd17569">
    <property type="entry name" value="REC_HupR-like"/>
    <property type="match status" value="1"/>
</dbReference>
<dbReference type="EMBL" id="UOGE01000112">
    <property type="protein sequence ID" value="VAX25882.1"/>
    <property type="molecule type" value="Genomic_DNA"/>
</dbReference>
<dbReference type="SMART" id="SM00448">
    <property type="entry name" value="REC"/>
    <property type="match status" value="1"/>
</dbReference>
<feature type="domain" description="Response regulatory" evidence="1">
    <location>
        <begin position="10"/>
        <end position="125"/>
    </location>
</feature>
<reference evidence="3" key="1">
    <citation type="submission" date="2018-06" db="EMBL/GenBank/DDBJ databases">
        <authorList>
            <person name="Zhirakovskaya E."/>
        </authorList>
    </citation>
    <scope>NUCLEOTIDE SEQUENCE</scope>
</reference>
<evidence type="ECO:0008006" key="4">
    <source>
        <dbReference type="Google" id="ProtNLM"/>
    </source>
</evidence>
<accession>A0A3B1CCF5</accession>
<feature type="domain" description="HDOD" evidence="2">
    <location>
        <begin position="146"/>
        <end position="343"/>
    </location>
</feature>
<dbReference type="InterPro" id="IPR001789">
    <property type="entry name" value="Sig_transdc_resp-reg_receiver"/>
</dbReference>
<gene>
    <name evidence="3" type="ORF">MNBD_NITROSPINAE02-426</name>
</gene>
<dbReference type="GO" id="GO:0000160">
    <property type="term" value="P:phosphorelay signal transduction system"/>
    <property type="evidence" value="ECO:0007669"/>
    <property type="project" value="InterPro"/>
</dbReference>
<evidence type="ECO:0000259" key="1">
    <source>
        <dbReference type="PROSITE" id="PS50110"/>
    </source>
</evidence>
<dbReference type="InterPro" id="IPR052340">
    <property type="entry name" value="RNase_Y/CdgJ"/>
</dbReference>
<dbReference type="InterPro" id="IPR013976">
    <property type="entry name" value="HDOD"/>
</dbReference>
<protein>
    <recommendedName>
        <fullName evidence="4">Response regulator</fullName>
    </recommendedName>
</protein>
<evidence type="ECO:0000259" key="2">
    <source>
        <dbReference type="PROSITE" id="PS51833"/>
    </source>
</evidence>
<dbReference type="InterPro" id="IPR003607">
    <property type="entry name" value="HD/PDEase_dom"/>
</dbReference>
<evidence type="ECO:0000313" key="3">
    <source>
        <dbReference type="EMBL" id="VAX25882.1"/>
    </source>
</evidence>
<dbReference type="AlphaFoldDB" id="A0A3B1CCF5"/>
<dbReference type="PROSITE" id="PS50110">
    <property type="entry name" value="RESPONSE_REGULATORY"/>
    <property type="match status" value="1"/>
</dbReference>
<dbReference type="InterPro" id="IPR011006">
    <property type="entry name" value="CheY-like_superfamily"/>
</dbReference>
<dbReference type="Gene3D" id="1.10.3210.10">
    <property type="entry name" value="Hypothetical protein af1432"/>
    <property type="match status" value="1"/>
</dbReference>
<organism evidence="3">
    <name type="scientific">hydrothermal vent metagenome</name>
    <dbReference type="NCBI Taxonomy" id="652676"/>
    <lineage>
        <taxon>unclassified sequences</taxon>
        <taxon>metagenomes</taxon>
        <taxon>ecological metagenomes</taxon>
    </lineage>
</organism>
<dbReference type="InterPro" id="IPR014626">
    <property type="entry name" value="Sig_transdc_resp-reg_put"/>
</dbReference>
<proteinExistence type="predicted"/>
<dbReference type="PANTHER" id="PTHR33525:SF3">
    <property type="entry name" value="RIBONUCLEASE Y"/>
    <property type="match status" value="1"/>
</dbReference>
<dbReference type="PIRSF" id="PIRSF036883">
    <property type="entry name" value="RR_HD-GYP_mod"/>
    <property type="match status" value="1"/>
</dbReference>
<dbReference type="PROSITE" id="PS51833">
    <property type="entry name" value="HDOD"/>
    <property type="match status" value="1"/>
</dbReference>
<dbReference type="Pfam" id="PF00072">
    <property type="entry name" value="Response_reg"/>
    <property type="match status" value="1"/>
</dbReference>
<dbReference type="SUPFAM" id="SSF52172">
    <property type="entry name" value="CheY-like"/>
    <property type="match status" value="1"/>
</dbReference>
<dbReference type="Gene3D" id="3.40.50.2300">
    <property type="match status" value="1"/>
</dbReference>